<evidence type="ECO:0000256" key="20">
    <source>
        <dbReference type="PIRSR" id="PIRSR000732-3"/>
    </source>
</evidence>
<dbReference type="InterPro" id="IPR008279">
    <property type="entry name" value="PEP-util_enz_mobile_dom"/>
</dbReference>
<evidence type="ECO:0000256" key="3">
    <source>
        <dbReference type="ARBA" id="ARBA00002728"/>
    </source>
</evidence>
<dbReference type="InterPro" id="IPR050499">
    <property type="entry name" value="PEP-utilizing_PTS_enzyme"/>
</dbReference>
<dbReference type="GO" id="GO:0016301">
    <property type="term" value="F:kinase activity"/>
    <property type="evidence" value="ECO:0007669"/>
    <property type="project" value="UniProtKB-KW"/>
</dbReference>
<evidence type="ECO:0000256" key="18">
    <source>
        <dbReference type="PIRSR" id="PIRSR000732-1"/>
    </source>
</evidence>
<dbReference type="InterPro" id="IPR023151">
    <property type="entry name" value="PEP_util_CS"/>
</dbReference>
<feature type="binding site" evidence="19">
    <location>
        <position position="474"/>
    </location>
    <ligand>
        <name>phosphoenolpyruvate</name>
        <dbReference type="ChEBI" id="CHEBI:58702"/>
    </ligand>
</feature>
<feature type="binding site" evidence="19">
    <location>
        <begin position="463"/>
        <end position="464"/>
    </location>
    <ligand>
        <name>phosphoenolpyruvate</name>
        <dbReference type="ChEBI" id="CHEBI:58702"/>
    </ligand>
</feature>
<evidence type="ECO:0000256" key="2">
    <source>
        <dbReference type="ARBA" id="ARBA00001946"/>
    </source>
</evidence>
<keyword evidence="8 17" id="KW-0813">Transport</keyword>
<evidence type="ECO:0000256" key="15">
    <source>
        <dbReference type="ARBA" id="ARBA00022842"/>
    </source>
</evidence>
<evidence type="ECO:0000256" key="14">
    <source>
        <dbReference type="ARBA" id="ARBA00022777"/>
    </source>
</evidence>
<evidence type="ECO:0000313" key="25">
    <source>
        <dbReference type="Proteomes" id="UP000006062"/>
    </source>
</evidence>
<keyword evidence="10 17" id="KW-0762">Sugar transport</keyword>
<comment type="catalytic activity">
    <reaction evidence="1 17">
        <text>L-histidyl-[protein] + phosphoenolpyruvate = N(pros)-phospho-L-histidyl-[protein] + pyruvate</text>
        <dbReference type="Rhea" id="RHEA:23880"/>
        <dbReference type="Rhea" id="RHEA-COMP:9745"/>
        <dbReference type="Rhea" id="RHEA-COMP:9746"/>
        <dbReference type="ChEBI" id="CHEBI:15361"/>
        <dbReference type="ChEBI" id="CHEBI:29979"/>
        <dbReference type="ChEBI" id="CHEBI:58702"/>
        <dbReference type="ChEBI" id="CHEBI:64837"/>
        <dbReference type="EC" id="2.7.3.9"/>
    </reaction>
</comment>
<dbReference type="GO" id="GO:0005737">
    <property type="term" value="C:cytoplasm"/>
    <property type="evidence" value="ECO:0007669"/>
    <property type="project" value="UniProtKB-SubCell"/>
</dbReference>
<feature type="domain" description="PEP-utilising enzyme mobile" evidence="21">
    <location>
        <begin position="161"/>
        <end position="232"/>
    </location>
</feature>
<feature type="active site" description="Tele-phosphohistidine intermediate" evidence="18">
    <location>
        <position position="196"/>
    </location>
</feature>
<dbReference type="InterPro" id="IPR024692">
    <property type="entry name" value="PTS_EI"/>
</dbReference>
<evidence type="ECO:0000256" key="11">
    <source>
        <dbReference type="ARBA" id="ARBA00022679"/>
    </source>
</evidence>
<evidence type="ECO:0000256" key="7">
    <source>
        <dbReference type="ARBA" id="ARBA00016544"/>
    </source>
</evidence>
<dbReference type="Pfam" id="PF00391">
    <property type="entry name" value="PEP-utilizers"/>
    <property type="match status" value="1"/>
</dbReference>
<dbReference type="NCBIfam" id="TIGR01417">
    <property type="entry name" value="PTS_I_fam"/>
    <property type="match status" value="1"/>
</dbReference>
<evidence type="ECO:0000256" key="19">
    <source>
        <dbReference type="PIRSR" id="PIRSR000732-2"/>
    </source>
</evidence>
<sequence>MTTAFQGIGIASSCPIALGPAFIDARGRGGAFLTPIASDQIGAEIARLDLAVAAAREALQAVREQIPRHTPIKIAEFIDAHLLMLEDAALIDEVRRIVTDQLCNAEWALQLQRDTLIRVFDEMDDPYLRTRRDDIEHVVRQIQSFLRGEAPALNPGIKDLDGCVVVAHDLMPADAILLRHRGAAAFVTEAGGPMSHTAILARSLGVPAVMGVHEITRYLRQNEFLVVDGETGTVLADADERTREYFRQRLRAFEARQRRLRELVSRPTLTRNGVAIDLLANLELPEDVRTAKANGAAGVGLYRTEFLYMNRDDLPDEEEHLANYAEMIAGLDGIPITIRTLDLGVEKGCEAFVRCGSNACNPALGLRAIRLCLKEPELFRPQLRAILRASALGPVRLMLPLVTNVHEVDTVLALIVQLKHQLDREGLRYDPALPVGAMIEVPAAALAARAIAHRMDFLSIGTNDLIQYTLAIDRLDDAVNYLFDPTHPAILRLIRMTIEAGRALNIPVSMCGEMAGDPRFTRLLLGLGLREFSMQPGALLDIKEIVLDADSRELQRRTAQLFDLLDETDPSHLLEALNQA</sequence>
<evidence type="ECO:0000259" key="21">
    <source>
        <dbReference type="Pfam" id="PF00391"/>
    </source>
</evidence>
<comment type="cofactor">
    <cofactor evidence="2 17 20">
        <name>Mg(2+)</name>
        <dbReference type="ChEBI" id="CHEBI:18420"/>
    </cofactor>
</comment>
<dbReference type="SUPFAM" id="SSF51621">
    <property type="entry name" value="Phosphoenolpyruvate/pyruvate domain"/>
    <property type="match status" value="1"/>
</dbReference>
<dbReference type="eggNOG" id="COG1080">
    <property type="taxonomic scope" value="Bacteria"/>
</dbReference>
<feature type="domain" description="PEP-utilising enzyme C-terminal" evidence="22">
    <location>
        <begin position="259"/>
        <end position="548"/>
    </location>
</feature>
<gene>
    <name evidence="24" type="ordered locus">Thivi_2242</name>
</gene>
<dbReference type="GO" id="GO:0009401">
    <property type="term" value="P:phosphoenolpyruvate-dependent sugar phosphotransferase system"/>
    <property type="evidence" value="ECO:0007669"/>
    <property type="project" value="UniProtKB-KW"/>
</dbReference>
<dbReference type="PANTHER" id="PTHR46244:SF3">
    <property type="entry name" value="PHOSPHOENOLPYRUVATE-PROTEIN PHOSPHOTRANSFERASE"/>
    <property type="match status" value="1"/>
</dbReference>
<dbReference type="SUPFAM" id="SSF47831">
    <property type="entry name" value="Enzyme I of the PEP:sugar phosphotransferase system HPr-binding (sub)domain"/>
    <property type="match status" value="1"/>
</dbReference>
<dbReference type="SUPFAM" id="SSF52009">
    <property type="entry name" value="Phosphohistidine domain"/>
    <property type="match status" value="1"/>
</dbReference>
<dbReference type="PRINTS" id="PR01736">
    <property type="entry name" value="PHPHTRNFRASE"/>
</dbReference>
<dbReference type="AlphaFoldDB" id="I3YB23"/>
<evidence type="ECO:0000256" key="17">
    <source>
        <dbReference type="PIRNR" id="PIRNR000732"/>
    </source>
</evidence>
<comment type="subcellular location">
    <subcellularLocation>
        <location evidence="4 17">Cytoplasm</location>
    </subcellularLocation>
</comment>
<dbReference type="EMBL" id="CP003154">
    <property type="protein sequence ID" value="AFL74191.1"/>
    <property type="molecule type" value="Genomic_DNA"/>
</dbReference>
<feature type="domain" description="Phosphotransferase system enzyme I N-terminal" evidence="23">
    <location>
        <begin position="9"/>
        <end position="131"/>
    </location>
</feature>
<dbReference type="HOGENOM" id="CLU_007308_7_0_6"/>
<dbReference type="EC" id="2.7.3.9" evidence="6 17"/>
<organism evidence="24 25">
    <name type="scientific">Thiocystis violascens (strain ATCC 17096 / DSM 198 / 6111)</name>
    <name type="common">Chromatium violascens</name>
    <dbReference type="NCBI Taxonomy" id="765911"/>
    <lineage>
        <taxon>Bacteria</taxon>
        <taxon>Pseudomonadati</taxon>
        <taxon>Pseudomonadota</taxon>
        <taxon>Gammaproteobacteria</taxon>
        <taxon>Chromatiales</taxon>
        <taxon>Chromatiaceae</taxon>
        <taxon>Thiocystis</taxon>
    </lineage>
</organism>
<keyword evidence="12 17" id="KW-0598">Phosphotransferase system</keyword>
<dbReference type="STRING" id="765911.Thivi_2242"/>
<feature type="binding site" evidence="19">
    <location>
        <position position="339"/>
    </location>
    <ligand>
        <name>phosphoenolpyruvate</name>
        <dbReference type="ChEBI" id="CHEBI:58702"/>
    </ligand>
</feature>
<comment type="function">
    <text evidence="3 17">General (non sugar-specific) component of the phosphoenolpyruvate-dependent sugar phosphotransferase system (sugar PTS). This major carbohydrate active-transport system catalyzes the phosphorylation of incoming sugar substrates concomitantly with their translocation across the cell membrane. Enzyme I transfers the phosphoryl group from phosphoenolpyruvate (PEP) to the phosphoryl carrier protein (HPr).</text>
</comment>
<dbReference type="GO" id="GO:0046872">
    <property type="term" value="F:metal ion binding"/>
    <property type="evidence" value="ECO:0007669"/>
    <property type="project" value="UniProtKB-KW"/>
</dbReference>
<keyword evidence="11 17" id="KW-0808">Transferase</keyword>
<feature type="binding site" evidence="19">
    <location>
        <position position="303"/>
    </location>
    <ligand>
        <name>phosphoenolpyruvate</name>
        <dbReference type="ChEBI" id="CHEBI:58702"/>
    </ligand>
</feature>
<protein>
    <recommendedName>
        <fullName evidence="7 17">Phosphoenolpyruvate-protein phosphotransferase</fullName>
        <ecNumber evidence="6 17">2.7.3.9</ecNumber>
    </recommendedName>
    <alternativeName>
        <fullName evidence="16 17">Phosphotransferase system, enzyme I</fullName>
    </alternativeName>
</protein>
<dbReference type="Pfam" id="PF05524">
    <property type="entry name" value="PEP-utilisers_N"/>
    <property type="match status" value="1"/>
</dbReference>
<feature type="binding site" evidence="20">
    <location>
        <position position="464"/>
    </location>
    <ligand>
        <name>Mg(2+)</name>
        <dbReference type="ChEBI" id="CHEBI:18420"/>
    </ligand>
</feature>
<dbReference type="GO" id="GO:0008965">
    <property type="term" value="F:phosphoenolpyruvate-protein phosphotransferase activity"/>
    <property type="evidence" value="ECO:0007669"/>
    <property type="project" value="UniProtKB-EC"/>
</dbReference>
<dbReference type="OrthoDB" id="9765468at2"/>
<dbReference type="PIRSF" id="PIRSF000732">
    <property type="entry name" value="PTS_enzyme_I"/>
    <property type="match status" value="1"/>
</dbReference>
<dbReference type="Gene3D" id="3.50.30.10">
    <property type="entry name" value="Phosphohistidine domain"/>
    <property type="match status" value="1"/>
</dbReference>
<dbReference type="Gene3D" id="3.20.20.60">
    <property type="entry name" value="Phosphoenolpyruvate-binding domains"/>
    <property type="match status" value="1"/>
</dbReference>
<keyword evidence="15 17" id="KW-0460">Magnesium</keyword>
<dbReference type="PANTHER" id="PTHR46244">
    <property type="entry name" value="PHOSPHOENOLPYRUVATE-PROTEIN PHOSPHOTRANSFERASE"/>
    <property type="match status" value="1"/>
</dbReference>
<dbReference type="InterPro" id="IPR000121">
    <property type="entry name" value="PEP_util_C"/>
</dbReference>
<dbReference type="InterPro" id="IPR008731">
    <property type="entry name" value="PTS_EIN"/>
</dbReference>
<reference evidence="24 25" key="1">
    <citation type="submission" date="2012-06" db="EMBL/GenBank/DDBJ databases">
        <title>Complete sequence of Thiocystis violascens DSM 198.</title>
        <authorList>
            <consortium name="US DOE Joint Genome Institute"/>
            <person name="Lucas S."/>
            <person name="Han J."/>
            <person name="Lapidus A."/>
            <person name="Cheng J.-F."/>
            <person name="Goodwin L."/>
            <person name="Pitluck S."/>
            <person name="Peters L."/>
            <person name="Ovchinnikova G."/>
            <person name="Teshima H."/>
            <person name="Detter J.C."/>
            <person name="Han C."/>
            <person name="Tapia R."/>
            <person name="Land M."/>
            <person name="Hauser L."/>
            <person name="Kyrpides N."/>
            <person name="Ivanova N."/>
            <person name="Pagani I."/>
            <person name="Vogl K."/>
            <person name="Liu Z."/>
            <person name="Frigaard N.-U."/>
            <person name="Bryant D."/>
            <person name="Woyke T."/>
        </authorList>
    </citation>
    <scope>NUCLEOTIDE SEQUENCE [LARGE SCALE GENOMIC DNA]</scope>
    <source>
        <strain evidence="25">ATCC 17096 / DSM 198 / 6111</strain>
    </source>
</reference>
<evidence type="ECO:0000256" key="5">
    <source>
        <dbReference type="ARBA" id="ARBA00007837"/>
    </source>
</evidence>
<evidence type="ECO:0000256" key="16">
    <source>
        <dbReference type="ARBA" id="ARBA00033235"/>
    </source>
</evidence>
<evidence type="ECO:0000256" key="4">
    <source>
        <dbReference type="ARBA" id="ARBA00004496"/>
    </source>
</evidence>
<keyword evidence="13 17" id="KW-0479">Metal-binding</keyword>
<dbReference type="Gene3D" id="1.10.274.10">
    <property type="entry name" value="PtsI, HPr-binding domain"/>
    <property type="match status" value="1"/>
</dbReference>
<feature type="binding site" evidence="20">
    <location>
        <position position="440"/>
    </location>
    <ligand>
        <name>Mg(2+)</name>
        <dbReference type="ChEBI" id="CHEBI:18420"/>
    </ligand>
</feature>
<dbReference type="InterPro" id="IPR015813">
    <property type="entry name" value="Pyrv/PenolPyrv_kinase-like_dom"/>
</dbReference>
<evidence type="ECO:0000256" key="12">
    <source>
        <dbReference type="ARBA" id="ARBA00022683"/>
    </source>
</evidence>
<dbReference type="PROSITE" id="PS00742">
    <property type="entry name" value="PEP_ENZYMES_2"/>
    <property type="match status" value="1"/>
</dbReference>
<accession>I3YB23</accession>
<name>I3YB23_THIV6</name>
<evidence type="ECO:0000256" key="6">
    <source>
        <dbReference type="ARBA" id="ARBA00012232"/>
    </source>
</evidence>
<keyword evidence="14 17" id="KW-0418">Kinase</keyword>
<evidence type="ECO:0000256" key="10">
    <source>
        <dbReference type="ARBA" id="ARBA00022597"/>
    </source>
</evidence>
<evidence type="ECO:0000256" key="13">
    <source>
        <dbReference type="ARBA" id="ARBA00022723"/>
    </source>
</evidence>
<dbReference type="InterPro" id="IPR040442">
    <property type="entry name" value="Pyrv_kinase-like_dom_sf"/>
</dbReference>
<dbReference type="Pfam" id="PF02896">
    <property type="entry name" value="PEP-utilizers_C"/>
    <property type="match status" value="1"/>
</dbReference>
<dbReference type="Proteomes" id="UP000006062">
    <property type="component" value="Chromosome"/>
</dbReference>
<evidence type="ECO:0000256" key="8">
    <source>
        <dbReference type="ARBA" id="ARBA00022448"/>
    </source>
</evidence>
<evidence type="ECO:0000259" key="23">
    <source>
        <dbReference type="Pfam" id="PF05524"/>
    </source>
</evidence>
<evidence type="ECO:0000259" key="22">
    <source>
        <dbReference type="Pfam" id="PF02896"/>
    </source>
</evidence>
<dbReference type="RefSeq" id="WP_014778638.1">
    <property type="nucleotide sequence ID" value="NC_018012.1"/>
</dbReference>
<dbReference type="KEGG" id="tvi:Thivi_2242"/>
<keyword evidence="24" id="KW-0670">Pyruvate</keyword>
<keyword evidence="25" id="KW-1185">Reference proteome</keyword>
<dbReference type="InterPro" id="IPR036618">
    <property type="entry name" value="PtsI_HPr-bd_sf"/>
</dbReference>
<comment type="similarity">
    <text evidence="5 17">Belongs to the PEP-utilizing enzyme family.</text>
</comment>
<dbReference type="InterPro" id="IPR036637">
    <property type="entry name" value="Phosphohistidine_dom_sf"/>
</dbReference>
<dbReference type="InterPro" id="IPR006318">
    <property type="entry name" value="PTS_EI-like"/>
</dbReference>
<keyword evidence="9 17" id="KW-0963">Cytoplasm</keyword>
<proteinExistence type="inferred from homology"/>
<evidence type="ECO:0000313" key="24">
    <source>
        <dbReference type="EMBL" id="AFL74191.1"/>
    </source>
</evidence>
<feature type="active site" description="Proton donor" evidence="18">
    <location>
        <position position="511"/>
    </location>
</feature>
<evidence type="ECO:0000256" key="1">
    <source>
        <dbReference type="ARBA" id="ARBA00000683"/>
    </source>
</evidence>
<evidence type="ECO:0000256" key="9">
    <source>
        <dbReference type="ARBA" id="ARBA00022490"/>
    </source>
</evidence>